<dbReference type="AlphaFoldDB" id="A0AAD2GA97"/>
<dbReference type="EMBL" id="CAKOGP040002336">
    <property type="protein sequence ID" value="CAJ1967568.1"/>
    <property type="molecule type" value="Genomic_DNA"/>
</dbReference>
<name>A0AAD2GA97_9STRA</name>
<sequence>MIWMSRPRTWLLVVWSILFLLSFSSVLYASADQEETEPFVEESILWAGMDDPDAMLLKEIEWAQKSMELYHEKNGVYPSRTSDDDSSKEEHHHDVTNIYSMDWVEESLESLRQQEVDYNTRDSRRKNRGARFLRGAG</sequence>
<organism evidence="3 4">
    <name type="scientific">Cylindrotheca closterium</name>
    <dbReference type="NCBI Taxonomy" id="2856"/>
    <lineage>
        <taxon>Eukaryota</taxon>
        <taxon>Sar</taxon>
        <taxon>Stramenopiles</taxon>
        <taxon>Ochrophyta</taxon>
        <taxon>Bacillariophyta</taxon>
        <taxon>Bacillariophyceae</taxon>
        <taxon>Bacillariophycidae</taxon>
        <taxon>Bacillariales</taxon>
        <taxon>Bacillariaceae</taxon>
        <taxon>Cylindrotheca</taxon>
    </lineage>
</organism>
<evidence type="ECO:0000313" key="3">
    <source>
        <dbReference type="EMBL" id="CAJ1967568.1"/>
    </source>
</evidence>
<proteinExistence type="predicted"/>
<keyword evidence="4" id="KW-1185">Reference proteome</keyword>
<keyword evidence="2" id="KW-0732">Signal</keyword>
<evidence type="ECO:0000256" key="1">
    <source>
        <dbReference type="SAM" id="MobiDB-lite"/>
    </source>
</evidence>
<reference evidence="3" key="1">
    <citation type="submission" date="2023-08" db="EMBL/GenBank/DDBJ databases">
        <authorList>
            <person name="Audoor S."/>
            <person name="Bilcke G."/>
        </authorList>
    </citation>
    <scope>NUCLEOTIDE SEQUENCE</scope>
</reference>
<comment type="caution">
    <text evidence="3">The sequence shown here is derived from an EMBL/GenBank/DDBJ whole genome shotgun (WGS) entry which is preliminary data.</text>
</comment>
<gene>
    <name evidence="3" type="ORF">CYCCA115_LOCUS22832</name>
</gene>
<evidence type="ECO:0008006" key="5">
    <source>
        <dbReference type="Google" id="ProtNLM"/>
    </source>
</evidence>
<evidence type="ECO:0000313" key="4">
    <source>
        <dbReference type="Proteomes" id="UP001295423"/>
    </source>
</evidence>
<protein>
    <recommendedName>
        <fullName evidence="5">SCP domain-containing protein</fullName>
    </recommendedName>
</protein>
<dbReference type="Proteomes" id="UP001295423">
    <property type="component" value="Unassembled WGS sequence"/>
</dbReference>
<feature type="chain" id="PRO_5042208553" description="SCP domain-containing protein" evidence="2">
    <location>
        <begin position="32"/>
        <end position="137"/>
    </location>
</feature>
<feature type="region of interest" description="Disordered" evidence="1">
    <location>
        <begin position="115"/>
        <end position="137"/>
    </location>
</feature>
<accession>A0AAD2GA97</accession>
<feature type="signal peptide" evidence="2">
    <location>
        <begin position="1"/>
        <end position="31"/>
    </location>
</feature>
<evidence type="ECO:0000256" key="2">
    <source>
        <dbReference type="SAM" id="SignalP"/>
    </source>
</evidence>